<comment type="caution">
    <text evidence="1">The sequence shown here is derived from an EMBL/GenBank/DDBJ whole genome shotgun (WGS) entry which is preliminary data.</text>
</comment>
<protein>
    <recommendedName>
        <fullName evidence="3">Phage head morphogenesis domain-containing protein</fullName>
    </recommendedName>
</protein>
<organism evidence="1 2">
    <name type="scientific">Novosphingobium pentaromativorans US6-1</name>
    <dbReference type="NCBI Taxonomy" id="1088721"/>
    <lineage>
        <taxon>Bacteria</taxon>
        <taxon>Pseudomonadati</taxon>
        <taxon>Pseudomonadota</taxon>
        <taxon>Alphaproteobacteria</taxon>
        <taxon>Sphingomonadales</taxon>
        <taxon>Sphingomonadaceae</taxon>
        <taxon>Novosphingobium</taxon>
    </lineage>
</organism>
<name>G6E7J0_9SPHN</name>
<dbReference type="Proteomes" id="UP000004030">
    <property type="component" value="Unassembled WGS sequence"/>
</dbReference>
<accession>G6E7J0</accession>
<evidence type="ECO:0000313" key="2">
    <source>
        <dbReference type="Proteomes" id="UP000004030"/>
    </source>
</evidence>
<dbReference type="PATRIC" id="fig|1088721.3.peg.321"/>
<dbReference type="STRING" id="1088721.JI59_18475"/>
<sequence length="292" mass="32277">MALVLMAYNLAAMARQRGIKRNLTFRPIEPTQANAQALAAIYLPVLKAWDVDSLMRGYEQPAKGVADAMVLDAPSDQAANIEQAEREATRLIGEFTAGLREWVVRAERWHRGKWTDAVKAAIDIDLSMMLTMGDVSETVEAFIARNVALVRNVSDQAQGRIADAVYRGYEQRLPARDVAKNIREAVAMGRDRSLRIAADQNSKLSAALDRKRRDEAGVSLFKYRHSGKVHARPWHKARDGKIYDSATGKQVNPDGTAMKGGDVIEADDRAGMPPWCGCREQAYLPIMAEIGA</sequence>
<evidence type="ECO:0000313" key="1">
    <source>
        <dbReference type="EMBL" id="EHJ62813.1"/>
    </source>
</evidence>
<evidence type="ECO:0008006" key="3">
    <source>
        <dbReference type="Google" id="ProtNLM"/>
    </source>
</evidence>
<gene>
    <name evidence="1" type="ORF">NSU_0325</name>
</gene>
<dbReference type="eggNOG" id="COG2369">
    <property type="taxonomic scope" value="Bacteria"/>
</dbReference>
<proteinExistence type="predicted"/>
<reference evidence="1 2" key="1">
    <citation type="journal article" date="2012" name="J. Bacteriol.">
        <title>Genome sequence of benzo(a)pyrene-degrading bacterium Novosphingobium pentaromativorans US6-1.</title>
        <authorList>
            <person name="Luo Y.R."/>
            <person name="Kang S.G."/>
            <person name="Kim S.J."/>
            <person name="Kim M.R."/>
            <person name="Li N."/>
            <person name="Lee J.H."/>
            <person name="Kwon K.K."/>
        </authorList>
    </citation>
    <scope>NUCLEOTIDE SEQUENCE [LARGE SCALE GENOMIC DNA]</scope>
    <source>
        <strain evidence="1 2">US6-1</strain>
    </source>
</reference>
<dbReference type="AlphaFoldDB" id="G6E7J0"/>
<dbReference type="EMBL" id="AGFM01000006">
    <property type="protein sequence ID" value="EHJ62813.1"/>
    <property type="molecule type" value="Genomic_DNA"/>
</dbReference>
<keyword evidence="2" id="KW-1185">Reference proteome</keyword>